<proteinExistence type="inferred from homology"/>
<dbReference type="AlphaFoldDB" id="A0AAU7QSM6"/>
<dbReference type="InterPro" id="IPR037284">
    <property type="entry name" value="SUF_FeS_clus_asmbl_SufBD_sf"/>
</dbReference>
<accession>A0AAU7QSM6</accession>
<dbReference type="InterPro" id="IPR045595">
    <property type="entry name" value="SufBD_N"/>
</dbReference>
<evidence type="ECO:0000256" key="1">
    <source>
        <dbReference type="ARBA" id="ARBA00043967"/>
    </source>
</evidence>
<evidence type="ECO:0000259" key="3">
    <source>
        <dbReference type="Pfam" id="PF19295"/>
    </source>
</evidence>
<dbReference type="GO" id="GO:0016226">
    <property type="term" value="P:iron-sulfur cluster assembly"/>
    <property type="evidence" value="ECO:0007669"/>
    <property type="project" value="InterPro"/>
</dbReference>
<feature type="domain" description="SUF system FeS cluster assembly SufBD N-terminal" evidence="3">
    <location>
        <begin position="52"/>
        <end position="192"/>
    </location>
</feature>
<dbReference type="Pfam" id="PF19295">
    <property type="entry name" value="SufBD_N"/>
    <property type="match status" value="1"/>
</dbReference>
<comment type="similarity">
    <text evidence="1">Belongs to the iron-sulfur cluster assembly SufBD family.</text>
</comment>
<sequence>MNKKYINLFKNIYKYKYDFISNFIIKKYKKGINKNIIKYISKYRKEKKKFLKFRLLAYNIWKTKIYPLWSNLKYKKINLNKITVFSKFNNINKYKKINKKILKKTLNKLNIIKKNIITDIVIDSNSIKTIYKKALKNTGIIFCSISKAIKKYPKLVYKYLGKVVPINDNYFSALNSAVFSDGSFCYIPKNIKCPIDLSTYFRINDKDIGQFERTLIIADENSELSYIEGCTAPKRLNNQLHAAVVEIIALKNSKVKYSTVQNWYSGNKYGKGGIYNFVTKRGICYDNAKITWVQVETGSSLTWKYPSCILLGNNSIGNFYSIAFTKNYQQCDTGSKMIHIGENTKSSIISKSICLNNSKNTFRSLVKINKKAINSYNYSQCDSMLIGNKSKSFTLPTIKIKNSKSTTEHEAKISQVEKKKIFYCKIRGIIKDKAILLIINGFIKDIFLKLPLEFSLETKKLIEIIIKNSIG</sequence>
<protein>
    <submittedName>
        <fullName evidence="4">Fe-S cluster assembly protein SufB</fullName>
    </submittedName>
</protein>
<dbReference type="SUPFAM" id="SSF101960">
    <property type="entry name" value="Stabilizer of iron transporter SufD"/>
    <property type="match status" value="1"/>
</dbReference>
<dbReference type="NCBIfam" id="TIGR01980">
    <property type="entry name" value="sufB"/>
    <property type="match status" value="1"/>
</dbReference>
<dbReference type="EMBL" id="CP157894">
    <property type="protein sequence ID" value="XBT18336.1"/>
    <property type="molecule type" value="Genomic_DNA"/>
</dbReference>
<gene>
    <name evidence="4" type="primary">sufB</name>
    <name evidence="4" type="ORF">ABNO50_00735</name>
</gene>
<name>A0AAU7QSM6_9FLAO</name>
<evidence type="ECO:0000313" key="4">
    <source>
        <dbReference type="EMBL" id="XBT18336.1"/>
    </source>
</evidence>
<dbReference type="InterPro" id="IPR055346">
    <property type="entry name" value="Fe-S_cluster_assembly_SufBD"/>
</dbReference>
<dbReference type="PANTHER" id="PTHR30508">
    <property type="entry name" value="FES CLUSTER ASSEMBLY PROTEIN SUF"/>
    <property type="match status" value="1"/>
</dbReference>
<dbReference type="Pfam" id="PF01458">
    <property type="entry name" value="SUFBD_core"/>
    <property type="match status" value="1"/>
</dbReference>
<dbReference type="InterPro" id="IPR010231">
    <property type="entry name" value="SUF_FeS_clus_asmbl_SufB"/>
</dbReference>
<dbReference type="InterPro" id="IPR000825">
    <property type="entry name" value="SUF_FeS_clus_asmbl_SufBD_core"/>
</dbReference>
<dbReference type="PANTHER" id="PTHR30508:SF1">
    <property type="entry name" value="UPF0051 PROTEIN ABCI8, CHLOROPLASTIC-RELATED"/>
    <property type="match status" value="1"/>
</dbReference>
<reference evidence="4" key="1">
    <citation type="submission" date="2024-06" db="EMBL/GenBank/DDBJ databases">
        <title>Diversity, functionality, and evolutionary history of bacterial symbionts in false click beetles (Coleoptera, Throscidae).</title>
        <authorList>
            <person name="Wierz J.C."/>
            <person name="Malm H."/>
            <person name="Kaltenpoth M."/>
            <person name="Engl T."/>
        </authorList>
    </citation>
    <scope>NUCLEOTIDE SEQUENCE</scope>
    <source>
        <strain evidence="4">Tduv</strain>
    </source>
</reference>
<evidence type="ECO:0000259" key="2">
    <source>
        <dbReference type="Pfam" id="PF01458"/>
    </source>
</evidence>
<organism evidence="4">
    <name type="scientific">Candidatus Shikimatogenerans sp. Tduv</name>
    <dbReference type="NCBI Taxonomy" id="3158567"/>
    <lineage>
        <taxon>Bacteria</taxon>
        <taxon>Pseudomonadati</taxon>
        <taxon>Bacteroidota</taxon>
        <taxon>Flavobacteriia</taxon>
        <taxon>Flavobacteriales</taxon>
        <taxon>Candidatus Shikimatogenerans</taxon>
    </lineage>
</organism>
<feature type="domain" description="SUF system FeS cluster assembly SufBD core" evidence="2">
    <location>
        <begin position="201"/>
        <end position="442"/>
    </location>
</feature>